<accession>A0A6C0CB23</accession>
<sequence length="81" mass="9054">MFTTMLITSFRNIRTKHLLPSSKYDFKDDINISLVMNGTPTNVLIAMIFLVINSDVTLLILSVIISLGSGNKCPMSFILFL</sequence>
<name>A0A6C0CB23_9ZZZZ</name>
<evidence type="ECO:0000256" key="1">
    <source>
        <dbReference type="SAM" id="Phobius"/>
    </source>
</evidence>
<feature type="transmembrane region" description="Helical" evidence="1">
    <location>
        <begin position="43"/>
        <end position="67"/>
    </location>
</feature>
<dbReference type="AlphaFoldDB" id="A0A6C0CB23"/>
<keyword evidence="1" id="KW-0812">Transmembrane</keyword>
<keyword evidence="1" id="KW-0472">Membrane</keyword>
<protein>
    <submittedName>
        <fullName evidence="2">Uncharacterized protein</fullName>
    </submittedName>
</protein>
<organism evidence="2">
    <name type="scientific">viral metagenome</name>
    <dbReference type="NCBI Taxonomy" id="1070528"/>
    <lineage>
        <taxon>unclassified sequences</taxon>
        <taxon>metagenomes</taxon>
        <taxon>organismal metagenomes</taxon>
    </lineage>
</organism>
<evidence type="ECO:0000313" key="2">
    <source>
        <dbReference type="EMBL" id="QHT01312.1"/>
    </source>
</evidence>
<proteinExistence type="predicted"/>
<keyword evidence="1" id="KW-1133">Transmembrane helix</keyword>
<dbReference type="EMBL" id="MN739368">
    <property type="protein sequence ID" value="QHT01312.1"/>
    <property type="molecule type" value="Genomic_DNA"/>
</dbReference>
<reference evidence="2" key="1">
    <citation type="journal article" date="2020" name="Nature">
        <title>Giant virus diversity and host interactions through global metagenomics.</title>
        <authorList>
            <person name="Schulz F."/>
            <person name="Roux S."/>
            <person name="Paez-Espino D."/>
            <person name="Jungbluth S."/>
            <person name="Walsh D.A."/>
            <person name="Denef V.J."/>
            <person name="McMahon K.D."/>
            <person name="Konstantinidis K.T."/>
            <person name="Eloe-Fadrosh E.A."/>
            <person name="Kyrpides N.C."/>
            <person name="Woyke T."/>
        </authorList>
    </citation>
    <scope>NUCLEOTIDE SEQUENCE</scope>
    <source>
        <strain evidence="2">GVMAG-M-3300020192-26</strain>
    </source>
</reference>